<dbReference type="SMART" id="SM00355">
    <property type="entry name" value="ZnF_C2H2"/>
    <property type="match status" value="3"/>
</dbReference>
<evidence type="ECO:0000313" key="3">
    <source>
        <dbReference type="EMBL" id="RMJ20313.1"/>
    </source>
</evidence>
<feature type="region of interest" description="Disordered" evidence="1">
    <location>
        <begin position="562"/>
        <end position="581"/>
    </location>
</feature>
<feature type="region of interest" description="Disordered" evidence="1">
    <location>
        <begin position="469"/>
        <end position="525"/>
    </location>
</feature>
<proteinExistence type="predicted"/>
<dbReference type="InterPro" id="IPR013087">
    <property type="entry name" value="Znf_C2H2_type"/>
</dbReference>
<feature type="region of interest" description="Disordered" evidence="1">
    <location>
        <begin position="1082"/>
        <end position="1114"/>
    </location>
</feature>
<dbReference type="PANTHER" id="PTHR35391:SF5">
    <property type="entry name" value="DUF6590 DOMAIN-CONTAINING PROTEIN"/>
    <property type="match status" value="1"/>
</dbReference>
<dbReference type="Proteomes" id="UP000277212">
    <property type="component" value="Unassembled WGS sequence"/>
</dbReference>
<evidence type="ECO:0000259" key="2">
    <source>
        <dbReference type="SMART" id="SM00355"/>
    </source>
</evidence>
<reference evidence="3 4" key="1">
    <citation type="submission" date="2017-06" db="EMBL/GenBank/DDBJ databases">
        <title>Comparative genomic analysis of Ambrosia Fusariam Clade fungi.</title>
        <authorList>
            <person name="Stajich J.E."/>
            <person name="Carrillo J."/>
            <person name="Kijimoto T."/>
            <person name="Eskalen A."/>
            <person name="O'Donnell K."/>
            <person name="Kasson M."/>
        </authorList>
    </citation>
    <scope>NUCLEOTIDE SEQUENCE [LARGE SCALE GENOMIC DNA]</scope>
    <source>
        <strain evidence="3">UCR3666</strain>
    </source>
</reference>
<name>A0A3M2SRX0_9HYPO</name>
<dbReference type="EMBL" id="NKUJ01000001">
    <property type="protein sequence ID" value="RMJ20313.1"/>
    <property type="molecule type" value="Genomic_DNA"/>
</dbReference>
<dbReference type="OrthoDB" id="195446at2759"/>
<sequence length="1114" mass="125379">MDTKEDESIYRLACECERLLDQCISGQESQEYFQDSARPGRLLAEYQLQFAAWAAHSGVFAKKSLCLDRRLSSLPDLQDLVIRLLDTLRRTLVHLAAERRNGPNQTFANVSEGEPRHEPSTPIMDALEMIEEVLGRLNRLGNAIRQASSGGLTSRVKRFAGGLDLTRFEALSHSSIRALYPSADQSLQSHLSRFMTNSYERILYIRSRHKALQADRPKSQAQLVPIVKEQDILVEDLPNIITAKPRLQSFALAGTQQSASLPQIVPNPGSELSSMNTRVLRAELRGSQTTGSRRHKTSSIQIKQFDYPPAPQATGPTNVVTCDWCFETHPKKDMEGSNWKRHLDKDFEPYLCIAEKCLEPCPRFKKFEDWLVHMQTQHGRRWHREIYKSSSWICPVCEGNPEEYTDPQALLSHMQDTHSHNFTPEQLHMMMRQSRAYIPRPPDECPLCYYKIPAEDGKNQPQGLVARRQSTFGKRQKGPLQEKGGKTARRAVESSHPEPHQSLDSTVDNSDIESEHSSSSDMPRTPLSIETVARHVASHLQVLMFLTIRMITLQLNTKEALSDLPGDSVDVDGGSDSSWRNDFETISDIEGEETTKPDSSESVDSDVSPDEEHPFVLPSALGDTDHGRGEVEGMDGWGYIREVIKQEEADTQATTLSQREQTDLTIIEYRYPEATVNLQRHLARSITFRRKRLLDIQSHVANLSTRRRDGRGENSLPSIPESPPTKQENSSKEEGEIFTEATHRITLPRSWGGESKLKLGVVELSRGQAAVTSRRPAYQVAESIDVNYPKPSAIGDGAAYFSCPFCREILSASDMTDRFIWRRHVNRDIQPYVCLYYTCSTSFFSNYRDWIVHMEGAHSLDWIKNLSEPFAWQCPFLEQDSRLFNAPDKLLRHLENSHSMTPSDIPGDCEKWLEDQKVAVPPQEDLCPLCGFLVHDPDPVQEDTVQEDVGSVGSKAAKRVRFVDDGVEIGPEPTPRSDVLRQEMSRHIESHLLSIAFTSLDAHDVEERDERDWVSSNSAQGDTLVSDAMDQFSLNSDIGAQDIMGEGENSAEVPDGEMVDWGHFRGTGDGWDLYDPGLEFLRAQPTLPQPLPPTADSSSGPVSGKVAHDNETLS</sequence>
<dbReference type="AlphaFoldDB" id="A0A3M2SRX0"/>
<accession>A0A3M2SRX0</accession>
<feature type="region of interest" description="Disordered" evidence="1">
    <location>
        <begin position="586"/>
        <end position="628"/>
    </location>
</feature>
<feature type="compositionally biased region" description="Basic and acidic residues" evidence="1">
    <location>
        <begin position="490"/>
        <end position="501"/>
    </location>
</feature>
<dbReference type="PANTHER" id="PTHR35391">
    <property type="entry name" value="C2H2-TYPE DOMAIN-CONTAINING PROTEIN-RELATED"/>
    <property type="match status" value="1"/>
</dbReference>
<comment type="caution">
    <text evidence="3">The sequence shown here is derived from an EMBL/GenBank/DDBJ whole genome shotgun (WGS) entry which is preliminary data.</text>
</comment>
<dbReference type="STRING" id="2010991.A0A3M2SRX0"/>
<organism evidence="3 4">
    <name type="scientific">Fusarium kuroshium</name>
    <dbReference type="NCBI Taxonomy" id="2010991"/>
    <lineage>
        <taxon>Eukaryota</taxon>
        <taxon>Fungi</taxon>
        <taxon>Dikarya</taxon>
        <taxon>Ascomycota</taxon>
        <taxon>Pezizomycotina</taxon>
        <taxon>Sordariomycetes</taxon>
        <taxon>Hypocreomycetidae</taxon>
        <taxon>Hypocreales</taxon>
        <taxon>Nectriaceae</taxon>
        <taxon>Fusarium</taxon>
        <taxon>Fusarium solani species complex</taxon>
    </lineage>
</organism>
<feature type="domain" description="C2H2-type" evidence="2">
    <location>
        <begin position="832"/>
        <end position="858"/>
    </location>
</feature>
<feature type="compositionally biased region" description="Low complexity" evidence="1">
    <location>
        <begin position="562"/>
        <end position="578"/>
    </location>
</feature>
<keyword evidence="4" id="KW-1185">Reference proteome</keyword>
<feature type="domain" description="C2H2-type" evidence="2">
    <location>
        <begin position="392"/>
        <end position="418"/>
    </location>
</feature>
<feature type="region of interest" description="Disordered" evidence="1">
    <location>
        <begin position="704"/>
        <end position="735"/>
    </location>
</feature>
<evidence type="ECO:0000313" key="4">
    <source>
        <dbReference type="Proteomes" id="UP000277212"/>
    </source>
</evidence>
<feature type="domain" description="C2H2-type" evidence="2">
    <location>
        <begin position="350"/>
        <end position="378"/>
    </location>
</feature>
<gene>
    <name evidence="3" type="ORF">CDV36_000133</name>
</gene>
<protein>
    <recommendedName>
        <fullName evidence="2">C2H2-type domain-containing protein</fullName>
    </recommendedName>
</protein>
<evidence type="ECO:0000256" key="1">
    <source>
        <dbReference type="SAM" id="MobiDB-lite"/>
    </source>
</evidence>